<dbReference type="PANTHER" id="PTHR10091">
    <property type="entry name" value="ALDOSE-1-EPIMERASE"/>
    <property type="match status" value="1"/>
</dbReference>
<dbReference type="SUPFAM" id="SSF74650">
    <property type="entry name" value="Galactose mutarotase-like"/>
    <property type="match status" value="1"/>
</dbReference>
<comment type="caution">
    <text evidence="9">The sequence shown here is derived from an EMBL/GenBank/DDBJ whole genome shotgun (WGS) entry which is preliminary data.</text>
</comment>
<reference evidence="10" key="1">
    <citation type="journal article" date="2019" name="Int. J. Syst. Evol. Microbiol.">
        <title>The Global Catalogue of Microorganisms (GCM) 10K type strain sequencing project: providing services to taxonomists for standard genome sequencing and annotation.</title>
        <authorList>
            <consortium name="The Broad Institute Genomics Platform"/>
            <consortium name="The Broad Institute Genome Sequencing Center for Infectious Disease"/>
            <person name="Wu L."/>
            <person name="Ma J."/>
        </authorList>
    </citation>
    <scope>NUCLEOTIDE SEQUENCE [LARGE SCALE GENOMIC DNA]</scope>
    <source>
        <strain evidence="10">CGMCC 1.12966</strain>
    </source>
</reference>
<evidence type="ECO:0000256" key="8">
    <source>
        <dbReference type="PIRNR" id="PIRNR005096"/>
    </source>
</evidence>
<evidence type="ECO:0000256" key="4">
    <source>
        <dbReference type="ARBA" id="ARBA00011245"/>
    </source>
</evidence>
<comment type="cofactor">
    <cofactor evidence="1">
        <name>Ca(2+)</name>
        <dbReference type="ChEBI" id="CHEBI:29108"/>
    </cofactor>
</comment>
<evidence type="ECO:0000256" key="6">
    <source>
        <dbReference type="ARBA" id="ARBA00023235"/>
    </source>
</evidence>
<evidence type="ECO:0000256" key="7">
    <source>
        <dbReference type="ARBA" id="ARBA00023277"/>
    </source>
</evidence>
<name>A0ABQ3HTW6_9SPHI</name>
<dbReference type="EMBL" id="BNAF01000004">
    <property type="protein sequence ID" value="GHE31116.1"/>
    <property type="molecule type" value="Genomic_DNA"/>
</dbReference>
<evidence type="ECO:0000313" key="9">
    <source>
        <dbReference type="EMBL" id="GHE31116.1"/>
    </source>
</evidence>
<dbReference type="InterPro" id="IPR008183">
    <property type="entry name" value="Aldose_1/G6P_1-epimerase"/>
</dbReference>
<comment type="pathway">
    <text evidence="2 8">Carbohydrate metabolism; hexose metabolism.</text>
</comment>
<protein>
    <recommendedName>
        <fullName evidence="8">Aldose 1-epimerase</fullName>
        <ecNumber evidence="8">5.1.3.3</ecNumber>
    </recommendedName>
</protein>
<keyword evidence="5" id="KW-0106">Calcium</keyword>
<evidence type="ECO:0000256" key="5">
    <source>
        <dbReference type="ARBA" id="ARBA00022837"/>
    </source>
</evidence>
<comment type="similarity">
    <text evidence="3 8">Belongs to the aldose epimerase family.</text>
</comment>
<dbReference type="EC" id="5.1.3.3" evidence="8"/>
<dbReference type="Proteomes" id="UP000620550">
    <property type="component" value="Unassembled WGS sequence"/>
</dbReference>
<evidence type="ECO:0000256" key="1">
    <source>
        <dbReference type="ARBA" id="ARBA00001913"/>
    </source>
</evidence>
<dbReference type="InterPro" id="IPR047215">
    <property type="entry name" value="Galactose_mutarotase-like"/>
</dbReference>
<gene>
    <name evidence="9" type="ORF">GCM10017764_12720</name>
</gene>
<dbReference type="RefSeq" id="WP_229826395.1">
    <property type="nucleotide sequence ID" value="NZ_BNAF01000004.1"/>
</dbReference>
<organism evidence="9 10">
    <name type="scientific">Sphingobacterium griseoflavum</name>
    <dbReference type="NCBI Taxonomy" id="1474952"/>
    <lineage>
        <taxon>Bacteria</taxon>
        <taxon>Pseudomonadati</taxon>
        <taxon>Bacteroidota</taxon>
        <taxon>Sphingobacteriia</taxon>
        <taxon>Sphingobacteriales</taxon>
        <taxon>Sphingobacteriaceae</taxon>
        <taxon>Sphingobacterium</taxon>
    </lineage>
</organism>
<accession>A0ABQ3HTW6</accession>
<comment type="catalytic activity">
    <reaction evidence="8">
        <text>alpha-D-glucose = beta-D-glucose</text>
        <dbReference type="Rhea" id="RHEA:10264"/>
        <dbReference type="ChEBI" id="CHEBI:15903"/>
        <dbReference type="ChEBI" id="CHEBI:17925"/>
        <dbReference type="EC" id="5.1.3.3"/>
    </reaction>
</comment>
<proteinExistence type="inferred from homology"/>
<dbReference type="InterPro" id="IPR015443">
    <property type="entry name" value="Aldose_1-epimerase"/>
</dbReference>
<evidence type="ECO:0000313" key="10">
    <source>
        <dbReference type="Proteomes" id="UP000620550"/>
    </source>
</evidence>
<dbReference type="PIRSF" id="PIRSF005096">
    <property type="entry name" value="GALM"/>
    <property type="match status" value="1"/>
</dbReference>
<dbReference type="Gene3D" id="2.70.98.10">
    <property type="match status" value="1"/>
</dbReference>
<evidence type="ECO:0000256" key="2">
    <source>
        <dbReference type="ARBA" id="ARBA00005028"/>
    </source>
</evidence>
<comment type="subunit">
    <text evidence="4">Monomer.</text>
</comment>
<sequence length="384" mass="42188">MSNIMYNPMAFIALLFFFGSCEPEKNEVTTRSGLEKSNFDSVVNGDSTHLFVLRNGQGAELCVTNYGGRIVSLWVPDRAGVFRDVVLGFDRIDEYTDKPSSFGATIGRVANRIDHGQFVLDGDTAHLEINSGEHTIHGGSAGWQNQVYRATQLSDSTLLLRYSSPDGEGGFPGKVDAEVLYTLTHDNSVAIRYTCQADRKTPINMTNHSFFNLSGNPLNTVRKDSLYVNADRFTPLRPDLITTGELLPVAGTPFDLRMKTAIGDALDKRQQAASDQLDIVGGIDHNFVLQTNGDVHTLAASLYSPETGIGMEVYTDQPGLQVYTGNMLDGSRIGKAGVSYNKQSAICLESQYFPDAINKPHWPSVVWSPARAYHHLCIYKFTAS</sequence>
<dbReference type="InterPro" id="IPR014718">
    <property type="entry name" value="GH-type_carb-bd"/>
</dbReference>
<dbReference type="CDD" id="cd09019">
    <property type="entry name" value="galactose_mutarotase_like"/>
    <property type="match status" value="1"/>
</dbReference>
<keyword evidence="6 8" id="KW-0413">Isomerase</keyword>
<keyword evidence="7 8" id="KW-0119">Carbohydrate metabolism</keyword>
<dbReference type="Pfam" id="PF01263">
    <property type="entry name" value="Aldose_epim"/>
    <property type="match status" value="1"/>
</dbReference>
<dbReference type="PANTHER" id="PTHR10091:SF0">
    <property type="entry name" value="GALACTOSE MUTAROTASE"/>
    <property type="match status" value="1"/>
</dbReference>
<dbReference type="InterPro" id="IPR011013">
    <property type="entry name" value="Gal_mutarotase_sf_dom"/>
</dbReference>
<evidence type="ECO:0000256" key="3">
    <source>
        <dbReference type="ARBA" id="ARBA00006206"/>
    </source>
</evidence>
<dbReference type="NCBIfam" id="NF008277">
    <property type="entry name" value="PRK11055.1"/>
    <property type="match status" value="1"/>
</dbReference>
<keyword evidence="10" id="KW-1185">Reference proteome</keyword>